<dbReference type="Gene3D" id="3.55.50.30">
    <property type="match status" value="1"/>
</dbReference>
<dbReference type="PANTHER" id="PTHR47234:SF2">
    <property type="entry name" value="TONB-DEPENDENT RECEPTOR"/>
    <property type="match status" value="1"/>
</dbReference>
<evidence type="ECO:0000256" key="9">
    <source>
        <dbReference type="RuleBase" id="RU003357"/>
    </source>
</evidence>
<dbReference type="InterPro" id="IPR000531">
    <property type="entry name" value="Beta-barrel_TonB"/>
</dbReference>
<dbReference type="InterPro" id="IPR036942">
    <property type="entry name" value="Beta-barrel_TonB_sf"/>
</dbReference>
<feature type="domain" description="TonB-dependent receptor-like beta-barrel" evidence="11">
    <location>
        <begin position="481"/>
        <end position="1048"/>
    </location>
</feature>
<comment type="caution">
    <text evidence="13">The sequence shown here is derived from an EMBL/GenBank/DDBJ whole genome shotgun (WGS) entry which is preliminary data.</text>
</comment>
<organism evidence="13 14">
    <name type="scientific">Paraglaciecola aquimarina</name>
    <dbReference type="NCBI Taxonomy" id="1235557"/>
    <lineage>
        <taxon>Bacteria</taxon>
        <taxon>Pseudomonadati</taxon>
        <taxon>Pseudomonadota</taxon>
        <taxon>Gammaproteobacteria</taxon>
        <taxon>Alteromonadales</taxon>
        <taxon>Alteromonadaceae</taxon>
        <taxon>Paraglaciecola</taxon>
    </lineage>
</organism>
<dbReference type="PANTHER" id="PTHR47234">
    <property type="match status" value="1"/>
</dbReference>
<keyword evidence="10" id="KW-0732">Signal</keyword>
<sequence>MFTNHRPRLLAATIALALGSSQPLLAAENYSIKQQSLVDAVSVLSEKYDQVIVLPEGIDESTIIRSVTTSDSLVNALNTALQDSQYQATQSASGAIIIIKKDKPAAPQKAQSSIQSEEDEYIEEVVVVGSYIAGANISSTLPISMLSSEDIAAFGATDGAELLRMLPQSGDVDFNETNFSGGVNTVRGDIASVNLRSVGTGNTLMLINGRRMAVHPGWQNSNSVPVVTYNANTIPTAGVSRLEVMRDGASALYGADAVAGVINTVMVDDYEGTRATFRYGKETTLGKKDTNFTIGSGNEFANGKGHFSIYGGYSHRNAVPASRYKYAVANRTPFLEGTDFEGNNAFDNRTSIGGHGYFDKVDAGVITLDDGTVLTNSSGRFHVQPTTNTGCLANISDDICIDNGYWSYNNDNPMYHDLEQERDLFSERHRANLFSVITYDLSPDLQLYGELGAYYAETKRKGDSARILTDQYITISKDAYWNPFGNINLTDGSTNPNRLANTDSIASEGLDLLLRSYRVTDTVIPRQATITNETYRALVGLNGQWGDWDFDTAAMYSTAISKDKTNYAVSVSKLQTAINKTSPDAYNPFCGACNSPEVVSAIYDDLDKKGDTELALVDFKVTNSDLFSLPAGNVGFASGLEYRYESFSDDRDSRLDGTEPYVDAISGAVHQSNSLGDSPTNDLSGDHTVFSAFAELAIPLVSPGQAIPLVQAIDVQTATRFEHFSDFGSVVVPRIAASWALNDDFMIRASWSKGFRAPNLVQLNSSAVQRQSSTVDYARCEAMLQKGLIEGNYTNCKGNQVAVIRESSELESETSYNRGLGLVVTPSAIQNLTFAIDYWEVVQRDVVGVLGAGNQSALDQLYLRDGSNNSNVVRATPTDEDLALFDGTDITPVGEILRIFDPYMNLNQRKSSGVDYTAQYITDGEFGKFTYNFSAAHLKGVESFPGNESQVLINAGLPVSSLGQLVGVNGRPEWKANASVKWNIGNWTSALFWEYVGDFEESSAKITVDGVDQRWKIDAWQQVNSYISHKFKKDALKGLRVTFGIKNLFDKYPPLADESFGTFGRVHSISGRYVYTKLTYDF</sequence>
<evidence type="ECO:0000256" key="8">
    <source>
        <dbReference type="PROSITE-ProRule" id="PRU01360"/>
    </source>
</evidence>
<name>A0ABU3STY6_9ALTE</name>
<dbReference type="RefSeq" id="WP_316025143.1">
    <property type="nucleotide sequence ID" value="NZ_JAWDIO010000002.1"/>
</dbReference>
<dbReference type="InterPro" id="IPR039426">
    <property type="entry name" value="TonB-dep_rcpt-like"/>
</dbReference>
<keyword evidence="6 8" id="KW-0472">Membrane</keyword>
<keyword evidence="4 8" id="KW-0812">Transmembrane</keyword>
<dbReference type="Gene3D" id="2.40.170.20">
    <property type="entry name" value="TonB-dependent receptor, beta-barrel domain"/>
    <property type="match status" value="1"/>
</dbReference>
<dbReference type="Proteomes" id="UP001247805">
    <property type="component" value="Unassembled WGS sequence"/>
</dbReference>
<dbReference type="SUPFAM" id="SSF56935">
    <property type="entry name" value="Porins"/>
    <property type="match status" value="1"/>
</dbReference>
<keyword evidence="2 8" id="KW-0813">Transport</keyword>
<feature type="domain" description="TonB-dependent receptor plug" evidence="12">
    <location>
        <begin position="138"/>
        <end position="261"/>
    </location>
</feature>
<evidence type="ECO:0000259" key="11">
    <source>
        <dbReference type="Pfam" id="PF00593"/>
    </source>
</evidence>
<protein>
    <submittedName>
        <fullName evidence="13">TonB-dependent receptor</fullName>
    </submittedName>
</protein>
<keyword evidence="14" id="KW-1185">Reference proteome</keyword>
<dbReference type="InterPro" id="IPR037066">
    <property type="entry name" value="Plug_dom_sf"/>
</dbReference>
<evidence type="ECO:0000256" key="3">
    <source>
        <dbReference type="ARBA" id="ARBA00022452"/>
    </source>
</evidence>
<evidence type="ECO:0000256" key="4">
    <source>
        <dbReference type="ARBA" id="ARBA00022692"/>
    </source>
</evidence>
<keyword evidence="5 9" id="KW-0798">TonB box</keyword>
<feature type="chain" id="PRO_5045924597" evidence="10">
    <location>
        <begin position="27"/>
        <end position="1082"/>
    </location>
</feature>
<dbReference type="Pfam" id="PF07715">
    <property type="entry name" value="Plug"/>
    <property type="match status" value="1"/>
</dbReference>
<evidence type="ECO:0000256" key="6">
    <source>
        <dbReference type="ARBA" id="ARBA00023136"/>
    </source>
</evidence>
<reference evidence="13 14" key="1">
    <citation type="submission" date="2023-10" db="EMBL/GenBank/DDBJ databases">
        <title>Glaciecola aquimarina strain GGW-M5 nov., isolated from a coastal seawater.</title>
        <authorList>
            <person name="Bayburt H."/>
            <person name="Kim J.M."/>
            <person name="Choi B.J."/>
            <person name="Jeon C.O."/>
        </authorList>
    </citation>
    <scope>NUCLEOTIDE SEQUENCE [LARGE SCALE GENOMIC DNA]</scope>
    <source>
        <strain evidence="13 14">KCTC 32108</strain>
    </source>
</reference>
<evidence type="ECO:0000256" key="10">
    <source>
        <dbReference type="SAM" id="SignalP"/>
    </source>
</evidence>
<evidence type="ECO:0000313" key="13">
    <source>
        <dbReference type="EMBL" id="MDU0353473.1"/>
    </source>
</evidence>
<keyword evidence="3 8" id="KW-1134">Transmembrane beta strand</keyword>
<dbReference type="PROSITE" id="PS52016">
    <property type="entry name" value="TONB_DEPENDENT_REC_3"/>
    <property type="match status" value="1"/>
</dbReference>
<dbReference type="Pfam" id="PF00593">
    <property type="entry name" value="TonB_dep_Rec_b-barrel"/>
    <property type="match status" value="1"/>
</dbReference>
<evidence type="ECO:0000256" key="7">
    <source>
        <dbReference type="ARBA" id="ARBA00023237"/>
    </source>
</evidence>
<comment type="subcellular location">
    <subcellularLocation>
        <location evidence="1 8">Cell outer membrane</location>
        <topology evidence="1 8">Multi-pass membrane protein</topology>
    </subcellularLocation>
</comment>
<evidence type="ECO:0000256" key="1">
    <source>
        <dbReference type="ARBA" id="ARBA00004571"/>
    </source>
</evidence>
<evidence type="ECO:0000256" key="2">
    <source>
        <dbReference type="ARBA" id="ARBA00022448"/>
    </source>
</evidence>
<dbReference type="EMBL" id="JAWDIO010000002">
    <property type="protein sequence ID" value="MDU0353473.1"/>
    <property type="molecule type" value="Genomic_DNA"/>
</dbReference>
<dbReference type="InterPro" id="IPR012910">
    <property type="entry name" value="Plug_dom"/>
</dbReference>
<feature type="signal peptide" evidence="10">
    <location>
        <begin position="1"/>
        <end position="26"/>
    </location>
</feature>
<gene>
    <name evidence="13" type="ORF">RS130_05635</name>
</gene>
<accession>A0ABU3STY6</accession>
<evidence type="ECO:0000256" key="5">
    <source>
        <dbReference type="ARBA" id="ARBA00023077"/>
    </source>
</evidence>
<dbReference type="Gene3D" id="2.170.130.10">
    <property type="entry name" value="TonB-dependent receptor, plug domain"/>
    <property type="match status" value="1"/>
</dbReference>
<evidence type="ECO:0000313" key="14">
    <source>
        <dbReference type="Proteomes" id="UP001247805"/>
    </source>
</evidence>
<evidence type="ECO:0000259" key="12">
    <source>
        <dbReference type="Pfam" id="PF07715"/>
    </source>
</evidence>
<comment type="similarity">
    <text evidence="8 9">Belongs to the TonB-dependent receptor family.</text>
</comment>
<proteinExistence type="inferred from homology"/>
<keyword evidence="13" id="KW-0675">Receptor</keyword>
<keyword evidence="7 8" id="KW-0998">Cell outer membrane</keyword>